<keyword evidence="3" id="KW-0418">Kinase</keyword>
<feature type="binding site" evidence="7">
    <location>
        <position position="85"/>
    </location>
    <ligand>
        <name>ATP</name>
        <dbReference type="ChEBI" id="CHEBI:30616"/>
    </ligand>
</feature>
<feature type="domain" description="Protein kinase" evidence="9">
    <location>
        <begin position="58"/>
        <end position="325"/>
    </location>
</feature>
<evidence type="ECO:0000313" key="10">
    <source>
        <dbReference type="EMBL" id="KXZ51209.1"/>
    </source>
</evidence>
<feature type="binding site" evidence="6">
    <location>
        <position position="270"/>
    </location>
    <ligand>
        <name>Mg(2+)</name>
        <dbReference type="ChEBI" id="CHEBI:18420"/>
    </ligand>
</feature>
<keyword evidence="8" id="KW-0723">Serine/threonine-protein kinase</keyword>
<organism evidence="10 11">
    <name type="scientific">Gonium pectorale</name>
    <name type="common">Green alga</name>
    <dbReference type="NCBI Taxonomy" id="33097"/>
    <lineage>
        <taxon>Eukaryota</taxon>
        <taxon>Viridiplantae</taxon>
        <taxon>Chlorophyta</taxon>
        <taxon>core chlorophytes</taxon>
        <taxon>Chlorophyceae</taxon>
        <taxon>CS clade</taxon>
        <taxon>Chlamydomonadales</taxon>
        <taxon>Volvocaceae</taxon>
        <taxon>Gonium</taxon>
    </lineage>
</organism>
<evidence type="ECO:0000256" key="4">
    <source>
        <dbReference type="ARBA" id="ARBA00022840"/>
    </source>
</evidence>
<dbReference type="OrthoDB" id="1089752at2759"/>
<dbReference type="SMART" id="SM00220">
    <property type="entry name" value="S_TKc"/>
    <property type="match status" value="1"/>
</dbReference>
<dbReference type="PROSITE" id="PS50011">
    <property type="entry name" value="PROTEIN_KINASE_DOM"/>
    <property type="match status" value="1"/>
</dbReference>
<name>A0A150GN06_GONPE</name>
<accession>A0A150GN06</accession>
<dbReference type="InterPro" id="IPR000719">
    <property type="entry name" value="Prot_kinase_dom"/>
</dbReference>
<evidence type="ECO:0000256" key="5">
    <source>
        <dbReference type="PIRSR" id="PIRSR000615-1"/>
    </source>
</evidence>
<keyword evidence="1" id="KW-0808">Transferase</keyword>
<evidence type="ECO:0000256" key="7">
    <source>
        <dbReference type="PROSITE-ProRule" id="PRU10141"/>
    </source>
</evidence>
<dbReference type="EMBL" id="LSYV01000014">
    <property type="protein sequence ID" value="KXZ51209.1"/>
    <property type="molecule type" value="Genomic_DNA"/>
</dbReference>
<dbReference type="Gene3D" id="3.30.200.20">
    <property type="entry name" value="Phosphorylase Kinase, domain 1"/>
    <property type="match status" value="1"/>
</dbReference>
<dbReference type="PANTHER" id="PTHR44329:SF214">
    <property type="entry name" value="PROTEIN KINASE DOMAIN-CONTAINING PROTEIN"/>
    <property type="match status" value="1"/>
</dbReference>
<dbReference type="InterPro" id="IPR017441">
    <property type="entry name" value="Protein_kinase_ATP_BS"/>
</dbReference>
<reference evidence="11" key="1">
    <citation type="journal article" date="2016" name="Nat. Commun.">
        <title>The Gonium pectorale genome demonstrates co-option of cell cycle regulation during the evolution of multicellularity.</title>
        <authorList>
            <person name="Hanschen E.R."/>
            <person name="Marriage T.N."/>
            <person name="Ferris P.J."/>
            <person name="Hamaji T."/>
            <person name="Toyoda A."/>
            <person name="Fujiyama A."/>
            <person name="Neme R."/>
            <person name="Noguchi H."/>
            <person name="Minakuchi Y."/>
            <person name="Suzuki M."/>
            <person name="Kawai-Toyooka H."/>
            <person name="Smith D.R."/>
            <person name="Sparks H."/>
            <person name="Anderson J."/>
            <person name="Bakaric R."/>
            <person name="Luria V."/>
            <person name="Karger A."/>
            <person name="Kirschner M.W."/>
            <person name="Durand P.M."/>
            <person name="Michod R.E."/>
            <person name="Nozaki H."/>
            <person name="Olson B.J."/>
        </authorList>
    </citation>
    <scope>NUCLEOTIDE SEQUENCE [LARGE SCALE GENOMIC DNA]</scope>
    <source>
        <strain evidence="11">NIES-2863</strain>
    </source>
</reference>
<dbReference type="PIRSF" id="PIRSF000615">
    <property type="entry name" value="TyrPK_CSF1-R"/>
    <property type="match status" value="1"/>
</dbReference>
<evidence type="ECO:0000256" key="8">
    <source>
        <dbReference type="RuleBase" id="RU000304"/>
    </source>
</evidence>
<keyword evidence="4 7" id="KW-0067">ATP-binding</keyword>
<dbReference type="Gene3D" id="1.10.510.10">
    <property type="entry name" value="Transferase(Phosphotransferase) domain 1"/>
    <property type="match status" value="1"/>
</dbReference>
<comment type="caution">
    <text evidence="10">The sequence shown here is derived from an EMBL/GenBank/DDBJ whole genome shotgun (WGS) entry which is preliminary data.</text>
</comment>
<dbReference type="AlphaFoldDB" id="A0A150GN06"/>
<evidence type="ECO:0000256" key="1">
    <source>
        <dbReference type="ARBA" id="ARBA00022679"/>
    </source>
</evidence>
<keyword evidence="6" id="KW-0460">Magnesium</keyword>
<comment type="similarity">
    <text evidence="8">Belongs to the protein kinase superfamily.</text>
</comment>
<evidence type="ECO:0000313" key="11">
    <source>
        <dbReference type="Proteomes" id="UP000075714"/>
    </source>
</evidence>
<dbReference type="InterPro" id="IPR008271">
    <property type="entry name" value="Ser/Thr_kinase_AS"/>
</dbReference>
<sequence length="325" mass="33853">MVALGDDPMEGVAVVTRHDGPGGGLPSAPRNSSAEVITLLTPPRPDVHLDARPGNEVTLLPTVLGKGGFGRVVEGLYQGQRVAVKMLLDTSLCAWGVPPPPSPQFTAAEGSTVHSTNYHNAGAADGRGEAAATGAVTGGMLGGSADLAPAPPPATDRHMGSTAAALAKALSQEVAVLSRCRHPNIVTLLAACLQPPRFCLVLERCETSLDKLLYGRPGELLTMEQVLSIAVDVAHSLEYLHPTVMHRDLKPANVLINHPGTPHMVAKVSDFGLSRLRSTVAAATATAEAGTPTYMAPEQFAADNNVITHKIDVYAFGVLLDSLQP</sequence>
<evidence type="ECO:0000256" key="2">
    <source>
        <dbReference type="ARBA" id="ARBA00022741"/>
    </source>
</evidence>
<dbReference type="GO" id="GO:0046872">
    <property type="term" value="F:metal ion binding"/>
    <property type="evidence" value="ECO:0007669"/>
    <property type="project" value="UniProtKB-KW"/>
</dbReference>
<proteinExistence type="inferred from homology"/>
<dbReference type="PROSITE" id="PS00108">
    <property type="entry name" value="PROTEIN_KINASE_ST"/>
    <property type="match status" value="1"/>
</dbReference>
<dbReference type="SUPFAM" id="SSF56112">
    <property type="entry name" value="Protein kinase-like (PK-like)"/>
    <property type="match status" value="1"/>
</dbReference>
<dbReference type="STRING" id="33097.A0A150GN06"/>
<dbReference type="PANTHER" id="PTHR44329">
    <property type="entry name" value="SERINE/THREONINE-PROTEIN KINASE TNNI3K-RELATED"/>
    <property type="match status" value="1"/>
</dbReference>
<dbReference type="Proteomes" id="UP000075714">
    <property type="component" value="Unassembled WGS sequence"/>
</dbReference>
<feature type="binding site" evidence="6">
    <location>
        <position position="253"/>
    </location>
    <ligand>
        <name>Mg(2+)</name>
        <dbReference type="ChEBI" id="CHEBI:18420"/>
    </ligand>
</feature>
<dbReference type="InterPro" id="IPR011009">
    <property type="entry name" value="Kinase-like_dom_sf"/>
</dbReference>
<keyword evidence="2 7" id="KW-0547">Nucleotide-binding</keyword>
<protein>
    <recommendedName>
        <fullName evidence="9">Protein kinase domain-containing protein</fullName>
    </recommendedName>
</protein>
<dbReference type="PROSITE" id="PS00107">
    <property type="entry name" value="PROTEIN_KINASE_ATP"/>
    <property type="match status" value="1"/>
</dbReference>
<evidence type="ECO:0000259" key="9">
    <source>
        <dbReference type="PROSITE" id="PS50011"/>
    </source>
</evidence>
<dbReference type="InterPro" id="IPR051681">
    <property type="entry name" value="Ser/Thr_Kinases-Pseudokinases"/>
</dbReference>
<gene>
    <name evidence="10" type="ORF">GPECTOR_13g696</name>
</gene>
<dbReference type="GO" id="GO:0004674">
    <property type="term" value="F:protein serine/threonine kinase activity"/>
    <property type="evidence" value="ECO:0007669"/>
    <property type="project" value="UniProtKB-KW"/>
</dbReference>
<feature type="active site" description="Proton acceptor" evidence="5">
    <location>
        <position position="248"/>
    </location>
</feature>
<keyword evidence="6" id="KW-0479">Metal-binding</keyword>
<keyword evidence="11" id="KW-1185">Reference proteome</keyword>
<dbReference type="GO" id="GO:0005524">
    <property type="term" value="F:ATP binding"/>
    <property type="evidence" value="ECO:0007669"/>
    <property type="project" value="UniProtKB-UniRule"/>
</dbReference>
<dbReference type="Pfam" id="PF00069">
    <property type="entry name" value="Pkinase"/>
    <property type="match status" value="1"/>
</dbReference>
<evidence type="ECO:0000256" key="3">
    <source>
        <dbReference type="ARBA" id="ARBA00022777"/>
    </source>
</evidence>
<evidence type="ECO:0000256" key="6">
    <source>
        <dbReference type="PIRSR" id="PIRSR000615-3"/>
    </source>
</evidence>